<feature type="domain" description="SET" evidence="4">
    <location>
        <begin position="61"/>
        <end position="274"/>
    </location>
</feature>
<evidence type="ECO:0000256" key="1">
    <source>
        <dbReference type="ARBA" id="ARBA00022603"/>
    </source>
</evidence>
<proteinExistence type="predicted"/>
<dbReference type="InterPro" id="IPR050600">
    <property type="entry name" value="SETD3_SETD6_MTase"/>
</dbReference>
<evidence type="ECO:0000256" key="2">
    <source>
        <dbReference type="ARBA" id="ARBA00022679"/>
    </source>
</evidence>
<dbReference type="PANTHER" id="PTHR13271">
    <property type="entry name" value="UNCHARACTERIZED PUTATIVE METHYLTRANSFERASE"/>
    <property type="match status" value="1"/>
</dbReference>
<evidence type="ECO:0000313" key="5">
    <source>
        <dbReference type="EMBL" id="MED6168440.1"/>
    </source>
</evidence>
<protein>
    <recommendedName>
        <fullName evidence="4">SET domain-containing protein</fullName>
    </recommendedName>
</protein>
<comment type="caution">
    <text evidence="5">The sequence shown here is derived from an EMBL/GenBank/DDBJ whole genome shotgun (WGS) entry which is preliminary data.</text>
</comment>
<dbReference type="EMBL" id="JASCZI010151063">
    <property type="protein sequence ID" value="MED6168440.1"/>
    <property type="molecule type" value="Genomic_DNA"/>
</dbReference>
<dbReference type="Gene3D" id="3.90.1410.10">
    <property type="entry name" value="set domain protein methyltransferase, domain 1"/>
    <property type="match status" value="1"/>
</dbReference>
<sequence length="466" mass="52869">MPFRVRTAIFRWSLQSVPYSTHSSSSSILHKFSSLAQPQVHGQSVETCDDDGFLPWLERKAGCRISSSLSIGKSSYGRSLFASKAIKTGDCILKVPYKVQITADNLPAKIKSLISEEVANIAKLAVVLLIERKLGQDSQWNPYISCLPWQGEPHNTIFWNESELEMIRQSSVYWETINQMSQTERDFLAIRPIFECFGQSFGDITYKDFMHACTLVGSRAWGSTNGLSLIPFADFVNHDGNSEAIVMSDDDKQLSEVTSDRDYAPGEQVLIRYGKFSNATLMLDFGFTVPYNTHDQVQIQLDIPKHDPLHKMKLELMQQYFVPPNKDAENLKHSWNLFTIKEVRSTKGKGLPQSLRAFARVLSCTNRQELDDLVVEAAQTDGRLGRRPLPDVNKEIQAHLMLSSLITQLIEERSAAIMSLEESFNSSPFCERVSVRRFMARDLLRGELRILNSASTWLENYCRSSF</sequence>
<evidence type="ECO:0000256" key="3">
    <source>
        <dbReference type="ARBA" id="ARBA00022691"/>
    </source>
</evidence>
<evidence type="ECO:0000313" key="6">
    <source>
        <dbReference type="Proteomes" id="UP001341840"/>
    </source>
</evidence>
<dbReference type="Proteomes" id="UP001341840">
    <property type="component" value="Unassembled WGS sequence"/>
</dbReference>
<reference evidence="5 6" key="1">
    <citation type="journal article" date="2023" name="Plants (Basel)">
        <title>Bridging the Gap: Combining Genomics and Transcriptomics Approaches to Understand Stylosanthes scabra, an Orphan Legume from the Brazilian Caatinga.</title>
        <authorList>
            <person name="Ferreira-Neto J.R.C."/>
            <person name="da Silva M.D."/>
            <person name="Binneck E."/>
            <person name="de Melo N.F."/>
            <person name="da Silva R.H."/>
            <person name="de Melo A.L.T.M."/>
            <person name="Pandolfi V."/>
            <person name="Bustamante F.O."/>
            <person name="Brasileiro-Vidal A.C."/>
            <person name="Benko-Iseppon A.M."/>
        </authorList>
    </citation>
    <scope>NUCLEOTIDE SEQUENCE [LARGE SCALE GENOMIC DNA]</scope>
    <source>
        <tissue evidence="5">Leaves</tissue>
    </source>
</reference>
<dbReference type="InterPro" id="IPR036464">
    <property type="entry name" value="Rubisco_LSMT_subst-bd_sf"/>
</dbReference>
<organism evidence="5 6">
    <name type="scientific">Stylosanthes scabra</name>
    <dbReference type="NCBI Taxonomy" id="79078"/>
    <lineage>
        <taxon>Eukaryota</taxon>
        <taxon>Viridiplantae</taxon>
        <taxon>Streptophyta</taxon>
        <taxon>Embryophyta</taxon>
        <taxon>Tracheophyta</taxon>
        <taxon>Spermatophyta</taxon>
        <taxon>Magnoliopsida</taxon>
        <taxon>eudicotyledons</taxon>
        <taxon>Gunneridae</taxon>
        <taxon>Pentapetalae</taxon>
        <taxon>rosids</taxon>
        <taxon>fabids</taxon>
        <taxon>Fabales</taxon>
        <taxon>Fabaceae</taxon>
        <taxon>Papilionoideae</taxon>
        <taxon>50 kb inversion clade</taxon>
        <taxon>dalbergioids sensu lato</taxon>
        <taxon>Dalbergieae</taxon>
        <taxon>Pterocarpus clade</taxon>
        <taxon>Stylosanthes</taxon>
    </lineage>
</organism>
<dbReference type="PROSITE" id="PS50280">
    <property type="entry name" value="SET"/>
    <property type="match status" value="1"/>
</dbReference>
<keyword evidence="2" id="KW-0808">Transferase</keyword>
<dbReference type="Pfam" id="PF09273">
    <property type="entry name" value="Rubis-subs-bind"/>
    <property type="match status" value="1"/>
</dbReference>
<accession>A0ABU6V7G5</accession>
<dbReference type="PANTHER" id="PTHR13271:SF134">
    <property type="entry name" value="OS01G0976450 PROTEIN"/>
    <property type="match status" value="1"/>
</dbReference>
<keyword evidence="3" id="KW-0949">S-adenosyl-L-methionine</keyword>
<name>A0ABU6V7G5_9FABA</name>
<dbReference type="Gene3D" id="3.90.1420.10">
    <property type="entry name" value="Rubisco LSMT, substrate-binding domain"/>
    <property type="match status" value="1"/>
</dbReference>
<evidence type="ECO:0000259" key="4">
    <source>
        <dbReference type="PROSITE" id="PS50280"/>
    </source>
</evidence>
<dbReference type="SUPFAM" id="SSF81822">
    <property type="entry name" value="RuBisCo LSMT C-terminal, substrate-binding domain"/>
    <property type="match status" value="1"/>
</dbReference>
<dbReference type="InterPro" id="IPR015353">
    <property type="entry name" value="Rubisco_LSMT_subst-bd"/>
</dbReference>
<dbReference type="InterPro" id="IPR046341">
    <property type="entry name" value="SET_dom_sf"/>
</dbReference>
<dbReference type="SUPFAM" id="SSF82199">
    <property type="entry name" value="SET domain"/>
    <property type="match status" value="1"/>
</dbReference>
<dbReference type="Pfam" id="PF00856">
    <property type="entry name" value="SET"/>
    <property type="match status" value="1"/>
</dbReference>
<keyword evidence="1" id="KW-0489">Methyltransferase</keyword>
<gene>
    <name evidence="5" type="ORF">PIB30_011606</name>
</gene>
<dbReference type="InterPro" id="IPR001214">
    <property type="entry name" value="SET_dom"/>
</dbReference>
<keyword evidence="6" id="KW-1185">Reference proteome</keyword>